<name>A0ABP7HGF2_9ACTN</name>
<evidence type="ECO:0008006" key="3">
    <source>
        <dbReference type="Google" id="ProtNLM"/>
    </source>
</evidence>
<dbReference type="NCBIfam" id="TIGR04222">
    <property type="entry name" value="near_uncomplex"/>
    <property type="match status" value="1"/>
</dbReference>
<dbReference type="InterPro" id="IPR026467">
    <property type="entry name" value="Ser/Gly_Cys_C_dom"/>
</dbReference>
<organism evidence="1 2">
    <name type="scientific">Sphaerisporangium flaviroseum</name>
    <dbReference type="NCBI Taxonomy" id="509199"/>
    <lineage>
        <taxon>Bacteria</taxon>
        <taxon>Bacillati</taxon>
        <taxon>Actinomycetota</taxon>
        <taxon>Actinomycetes</taxon>
        <taxon>Streptosporangiales</taxon>
        <taxon>Streptosporangiaceae</taxon>
        <taxon>Sphaerisporangium</taxon>
    </lineage>
</organism>
<gene>
    <name evidence="1" type="ORF">GCM10022226_11620</name>
</gene>
<proteinExistence type="predicted"/>
<keyword evidence="2" id="KW-1185">Reference proteome</keyword>
<comment type="caution">
    <text evidence="1">The sequence shown here is derived from an EMBL/GenBank/DDBJ whole genome shotgun (WGS) entry which is preliminary data.</text>
</comment>
<dbReference type="EMBL" id="BAAAZR010000001">
    <property type="protein sequence ID" value="GAA3794012.1"/>
    <property type="molecule type" value="Genomic_DNA"/>
</dbReference>
<sequence length="202" mass="20528">MTDTDLDLYETAYLCGGPRRVAMVALVALCEDGRARIDPARHRISAVRREPADPVEAAALEAIPETGRHLGYTVAVVAGSPAVEAIGESLRARGLVTRRGKAGILRGRSVRRGLIATEDGAGLRDGEGGLRRVAINGTPGIRDVELRTSFSLGEPVSAPARGPASVGALRALPIWSPGASGYDGGGGFSCDGGGGDGGGGAC</sequence>
<evidence type="ECO:0000313" key="2">
    <source>
        <dbReference type="Proteomes" id="UP001500888"/>
    </source>
</evidence>
<accession>A0ABP7HGF2</accession>
<dbReference type="Proteomes" id="UP001500888">
    <property type="component" value="Unassembled WGS sequence"/>
</dbReference>
<reference evidence="2" key="1">
    <citation type="journal article" date="2019" name="Int. J. Syst. Evol. Microbiol.">
        <title>The Global Catalogue of Microorganisms (GCM) 10K type strain sequencing project: providing services to taxonomists for standard genome sequencing and annotation.</title>
        <authorList>
            <consortium name="The Broad Institute Genomics Platform"/>
            <consortium name="The Broad Institute Genome Sequencing Center for Infectious Disease"/>
            <person name="Wu L."/>
            <person name="Ma J."/>
        </authorList>
    </citation>
    <scope>NUCLEOTIDE SEQUENCE [LARGE SCALE GENOMIC DNA]</scope>
    <source>
        <strain evidence="2">JCM 16908</strain>
    </source>
</reference>
<evidence type="ECO:0000313" key="1">
    <source>
        <dbReference type="EMBL" id="GAA3794012.1"/>
    </source>
</evidence>
<protein>
    <recommendedName>
        <fullName evidence="3">TIGR04222 domain-containing membrane protein</fullName>
    </recommendedName>
</protein>